<dbReference type="Proteomes" id="UP000294933">
    <property type="component" value="Unassembled WGS sequence"/>
</dbReference>
<dbReference type="VEuPathDB" id="FungiDB:BD410DRAFT_176010"/>
<dbReference type="AlphaFoldDB" id="A0A4Y7Q809"/>
<proteinExistence type="predicted"/>
<gene>
    <name evidence="1" type="ORF">BD410DRAFT_176010</name>
</gene>
<reference evidence="1 2" key="1">
    <citation type="submission" date="2018-06" db="EMBL/GenBank/DDBJ databases">
        <title>A transcriptomic atlas of mushroom development highlights an independent origin of complex multicellularity.</title>
        <authorList>
            <consortium name="DOE Joint Genome Institute"/>
            <person name="Krizsan K."/>
            <person name="Almasi E."/>
            <person name="Merenyi Z."/>
            <person name="Sahu N."/>
            <person name="Viragh M."/>
            <person name="Koszo T."/>
            <person name="Mondo S."/>
            <person name="Kiss B."/>
            <person name="Balint B."/>
            <person name="Kues U."/>
            <person name="Barry K."/>
            <person name="Hegedus J.C."/>
            <person name="Henrissat B."/>
            <person name="Johnson J."/>
            <person name="Lipzen A."/>
            <person name="Ohm R."/>
            <person name="Nagy I."/>
            <person name="Pangilinan J."/>
            <person name="Yan J."/>
            <person name="Xiong Y."/>
            <person name="Grigoriev I.V."/>
            <person name="Hibbett D.S."/>
            <person name="Nagy L.G."/>
        </authorList>
    </citation>
    <scope>NUCLEOTIDE SEQUENCE [LARGE SCALE GENOMIC DNA]</scope>
    <source>
        <strain evidence="1 2">SZMC22713</strain>
    </source>
</reference>
<keyword evidence="2" id="KW-1185">Reference proteome</keyword>
<organism evidence="1 2">
    <name type="scientific">Rickenella mellea</name>
    <dbReference type="NCBI Taxonomy" id="50990"/>
    <lineage>
        <taxon>Eukaryota</taxon>
        <taxon>Fungi</taxon>
        <taxon>Dikarya</taxon>
        <taxon>Basidiomycota</taxon>
        <taxon>Agaricomycotina</taxon>
        <taxon>Agaricomycetes</taxon>
        <taxon>Hymenochaetales</taxon>
        <taxon>Rickenellaceae</taxon>
        <taxon>Rickenella</taxon>
    </lineage>
</organism>
<evidence type="ECO:0000313" key="1">
    <source>
        <dbReference type="EMBL" id="TDL23262.1"/>
    </source>
</evidence>
<evidence type="ECO:0000313" key="2">
    <source>
        <dbReference type="Proteomes" id="UP000294933"/>
    </source>
</evidence>
<dbReference type="STRING" id="50990.A0A4Y7Q809"/>
<name>A0A4Y7Q809_9AGAM</name>
<dbReference type="EMBL" id="ML170171">
    <property type="protein sequence ID" value="TDL23262.1"/>
    <property type="molecule type" value="Genomic_DNA"/>
</dbReference>
<protein>
    <submittedName>
        <fullName evidence="1">Uncharacterized protein</fullName>
    </submittedName>
</protein>
<accession>A0A4Y7Q809</accession>
<dbReference type="OrthoDB" id="2532955at2759"/>
<sequence length="122" mass="13652">MERGAWFELTGEGERITPASLAFFGDIFKSLPELIRRRGKVWALPDAQSFEPKFICGEHGGCSWFPTMTMAIEFKAPIHTASSGKYSSRTVGLYHNGKFLHDPQGRHDAYVEVWTAPSEIGC</sequence>